<dbReference type="InterPro" id="IPR009241">
    <property type="entry name" value="HigB-like"/>
</dbReference>
<dbReference type="EMBL" id="JBHSPX010000006">
    <property type="protein sequence ID" value="MFC6064843.1"/>
    <property type="molecule type" value="Genomic_DNA"/>
</dbReference>
<comment type="caution">
    <text evidence="1">The sequence shown here is derived from an EMBL/GenBank/DDBJ whole genome shotgun (WGS) entry which is preliminary data.</text>
</comment>
<protein>
    <submittedName>
        <fullName evidence="1">Type II toxin-antitoxin system RelE/ParE family toxin</fullName>
    </submittedName>
</protein>
<organism evidence="1 2">
    <name type="scientific">Streptomyces ochraceiscleroticus</name>
    <dbReference type="NCBI Taxonomy" id="47761"/>
    <lineage>
        <taxon>Bacteria</taxon>
        <taxon>Bacillati</taxon>
        <taxon>Actinomycetota</taxon>
        <taxon>Actinomycetes</taxon>
        <taxon>Kitasatosporales</taxon>
        <taxon>Streptomycetaceae</taxon>
        <taxon>Streptomyces</taxon>
    </lineage>
</organism>
<keyword evidence="2" id="KW-1185">Reference proteome</keyword>
<name>A0ABW1MM98_9ACTN</name>
<accession>A0ABW1MM98</accession>
<dbReference type="Pfam" id="PF05973">
    <property type="entry name" value="Gp49"/>
    <property type="match status" value="1"/>
</dbReference>
<dbReference type="Proteomes" id="UP001596139">
    <property type="component" value="Unassembled WGS sequence"/>
</dbReference>
<proteinExistence type="predicted"/>
<gene>
    <name evidence="1" type="ORF">ACFP4F_20145</name>
</gene>
<reference evidence="2" key="1">
    <citation type="journal article" date="2019" name="Int. J. Syst. Evol. Microbiol.">
        <title>The Global Catalogue of Microorganisms (GCM) 10K type strain sequencing project: providing services to taxonomists for standard genome sequencing and annotation.</title>
        <authorList>
            <consortium name="The Broad Institute Genomics Platform"/>
            <consortium name="The Broad Institute Genome Sequencing Center for Infectious Disease"/>
            <person name="Wu L."/>
            <person name="Ma J."/>
        </authorList>
    </citation>
    <scope>NUCLEOTIDE SEQUENCE [LARGE SCALE GENOMIC DNA]</scope>
    <source>
        <strain evidence="2">CGMCC 1.15180</strain>
    </source>
</reference>
<evidence type="ECO:0000313" key="1">
    <source>
        <dbReference type="EMBL" id="MFC6064843.1"/>
    </source>
</evidence>
<evidence type="ECO:0000313" key="2">
    <source>
        <dbReference type="Proteomes" id="UP001596139"/>
    </source>
</evidence>
<sequence>MTWEINLHPSVELWLLKLAEEDPVSADLVAAAIDMLAESGPILGRPLVDRITGSRVHNLKELRPGSAGRTEVRVLFVFDPVREAVLLVAGDKVGRWNQWYEEAIPLAEARYSAYLTSAHRAGEDRDA</sequence>
<dbReference type="RefSeq" id="WP_037798984.1">
    <property type="nucleotide sequence ID" value="NZ_JBHSPX010000006.1"/>
</dbReference>